<evidence type="ECO:0000256" key="1">
    <source>
        <dbReference type="ARBA" id="ARBA00006484"/>
    </source>
</evidence>
<accession>A0A8S2B0C7</accession>
<dbReference type="PANTHER" id="PTHR24320:SF278">
    <property type="entry name" value="3-OXOACYL-[ACYL-CARRIER-PROTEIN] REDUCTASE"/>
    <property type="match status" value="1"/>
</dbReference>
<proteinExistence type="inferred from homology"/>
<keyword evidence="3" id="KW-0689">Ribosomal protein</keyword>
<dbReference type="InterPro" id="IPR011990">
    <property type="entry name" value="TPR-like_helical_dom_sf"/>
</dbReference>
<dbReference type="EMBL" id="LR999458">
    <property type="protein sequence ID" value="CAE6237835.1"/>
    <property type="molecule type" value="Genomic_DNA"/>
</dbReference>
<dbReference type="GO" id="GO:1990904">
    <property type="term" value="C:ribonucleoprotein complex"/>
    <property type="evidence" value="ECO:0007669"/>
    <property type="project" value="UniProtKB-KW"/>
</dbReference>
<dbReference type="Gene3D" id="3.40.50.720">
    <property type="entry name" value="NAD(P)-binding Rossmann-like Domain"/>
    <property type="match status" value="2"/>
</dbReference>
<comment type="similarity">
    <text evidence="1">Belongs to the short-chain dehydrogenases/reductases (SDR) family.</text>
</comment>
<sequence>MAYVGQSRNVIRHVVSRGTAYHKSENAIHHPLLFACQGVRYRKLEVILTTGIEKLGKAGETVKVAPGYFRNHLMPKLLAVPNIDKYAYLIREQRKMYNHEEEKEEVKVVHKTSEVQTKEYEKAAKRLANANLVLRKLVDKEKFKNRSSKDDKPDVQTPITKEEIVSEVARQLCVKIDPDNVVLTAPLETFGEYEVPLKFPKTIPLPQGTVQWILKVKIPGVISLLGGTAATRTKSFTLPLMVFSISLLSSTTSITTWANQLSSQSGLYPRDSTWQCGVCFRNQKRKPKLYLIPARHFLLTPIDSVTSSETASVHATSGVSEVQRSTSSNNVNEMKEFEMELQELFNEVKSMVKIGKERDAMDLLRANYVAVKEEMDSGLKGIEQAAVLDIISLGYMAVGDLKPVPALLDMINKIVDNLKDSEPLLDSVLMHVGSMYSAIGKFENAILSHQRAVRILENRYGKCNTLLVTPLLGLAKSFASDGKATKAIGVYERTVTILERNRGYESEDLVVPLFALGKLLLKEGKAAEAEIAFTRIVNIYKKIYGEKDGRVGMAMCSLANAKCSKGDADEAVDIYKNALRIIKDSNYMAIDNSILENMRIDLAELLHFVGRGDEGRELLEECLLINERFKGKNHPSMATHLINLAASYSRSKNYVEAERLLRTCLNIMEESVGSEDQSITFPMLNLAVTLSQLNRDEEAERIALKVLRIREKAFGKDSLPVGEALDCLVSIQARLGRDDGEILGLLKRVMMIQEKEFGSSAEELIVTLQKIIHFLEKLEMKDEKFKSLSSIISRRKKKMSSEALSLTKKKKEALGWIELIRGWGCVFHEFLFQRFMACHLKNPFPLPSLNHLTCIVTGSTSGIGRETARQLAEAGAHVVMAVRNTKAAHELIQQWQKDWSGKGLPLNLEAMELDLLSLGSVVEFCNVWNARLSPLHVLINNAGIFSMGEEQKFSKDGYEQHMQVNHLAPALLSLLLLPSLIRGTPSRIINVNSVMHYVGFVDPDDMNVVSGKRKFTSLVGYSGSKLAQVMFSNVLLKRLPLETRISVVCLSPGIVLTNVARDLPRYVQVQYALIPYFIFSPQEGCRSTLFSATDCQIPKHCEKLKTDDKPICPFISQDCKHTKPSEEAHNVETANRVWEKTIELIGLPLDALERLIEGEERIMASHLQTPFHLPSLNHLTCIVTGSTSGIGSETARQLAEAGAHVVMAVRNIKAAHELIQQWQTKWYASGEGFPLNIQAMELDLLSLDSVVRFSNAWNARLTPLHVLINNAGMFAMGAPALLSLLLLPSLIRASRSRIINVNSVMHYVGFVDPNDMNVVSGKRKFSSLRAYSSSKLSQVMFNNVLFKKLPSETGISVVCLSPGAVQTNVTRDLPRVIQDLYSALPYFIFSPQEGCRSSLFSATDPRIPQHYQKLKTNEKSVCTLFISQNCKPTNCSEEAHNVETANRVWDKTLELIGLPSDTVERLVEGQEVHCR</sequence>
<comment type="similarity">
    <text evidence="2">Belongs to the bacterial ribosomal protein bL9 family.</text>
</comment>
<feature type="repeat" description="TPR" evidence="6">
    <location>
        <begin position="426"/>
        <end position="459"/>
    </location>
</feature>
<keyword evidence="4" id="KW-0560">Oxidoreductase</keyword>
<evidence type="ECO:0000259" key="7">
    <source>
        <dbReference type="Pfam" id="PF01281"/>
    </source>
</evidence>
<dbReference type="PRINTS" id="PR00081">
    <property type="entry name" value="GDHRDH"/>
</dbReference>
<dbReference type="Gene3D" id="1.25.40.10">
    <property type="entry name" value="Tetratricopeptide repeat domain"/>
    <property type="match status" value="2"/>
</dbReference>
<dbReference type="Pfam" id="PF13374">
    <property type="entry name" value="TPR_10"/>
    <property type="match status" value="1"/>
</dbReference>
<keyword evidence="6" id="KW-0802">TPR repeat</keyword>
<dbReference type="SUPFAM" id="SSF55658">
    <property type="entry name" value="L9 N-domain-like"/>
    <property type="match status" value="1"/>
</dbReference>
<evidence type="ECO:0000256" key="5">
    <source>
        <dbReference type="ARBA" id="ARBA00023274"/>
    </source>
</evidence>
<dbReference type="SUPFAM" id="SSF48452">
    <property type="entry name" value="TPR-like"/>
    <property type="match status" value="1"/>
</dbReference>
<gene>
    <name evidence="8" type="ORF">AARE701A_LOCUS21378</name>
</gene>
<dbReference type="PROSITE" id="PS50005">
    <property type="entry name" value="TPR"/>
    <property type="match status" value="1"/>
</dbReference>
<protein>
    <recommendedName>
        <fullName evidence="7">Ribosomal protein L9 domain-containing protein</fullName>
    </recommendedName>
</protein>
<feature type="domain" description="Ribosomal protein L9" evidence="7">
    <location>
        <begin position="45"/>
        <end position="81"/>
    </location>
</feature>
<dbReference type="InterPro" id="IPR036935">
    <property type="entry name" value="Ribosomal_bL9_N_sf"/>
</dbReference>
<dbReference type="SUPFAM" id="SSF51735">
    <property type="entry name" value="NAD(P)-binding Rossmann-fold domains"/>
    <property type="match status" value="2"/>
</dbReference>
<dbReference type="Pfam" id="PF00106">
    <property type="entry name" value="adh_short"/>
    <property type="match status" value="2"/>
</dbReference>
<dbReference type="InterPro" id="IPR002347">
    <property type="entry name" value="SDR_fam"/>
</dbReference>
<evidence type="ECO:0000313" key="8">
    <source>
        <dbReference type="EMBL" id="CAE6237835.1"/>
    </source>
</evidence>
<dbReference type="InterPro" id="IPR036291">
    <property type="entry name" value="NAD(P)-bd_dom_sf"/>
</dbReference>
<dbReference type="Gene3D" id="3.40.5.10">
    <property type="entry name" value="Ribosomal protein L9, N-terminal domain"/>
    <property type="match status" value="1"/>
</dbReference>
<dbReference type="InterPro" id="IPR019734">
    <property type="entry name" value="TPR_rpt"/>
</dbReference>
<keyword evidence="9" id="KW-1185">Reference proteome</keyword>
<dbReference type="GO" id="GO:0005840">
    <property type="term" value="C:ribosome"/>
    <property type="evidence" value="ECO:0007669"/>
    <property type="project" value="UniProtKB-KW"/>
</dbReference>
<organism evidence="8 9">
    <name type="scientific">Arabidopsis arenosa</name>
    <name type="common">Sand rock-cress</name>
    <name type="synonym">Cardaminopsis arenosa</name>
    <dbReference type="NCBI Taxonomy" id="38785"/>
    <lineage>
        <taxon>Eukaryota</taxon>
        <taxon>Viridiplantae</taxon>
        <taxon>Streptophyta</taxon>
        <taxon>Embryophyta</taxon>
        <taxon>Tracheophyta</taxon>
        <taxon>Spermatophyta</taxon>
        <taxon>Magnoliopsida</taxon>
        <taxon>eudicotyledons</taxon>
        <taxon>Gunneridae</taxon>
        <taxon>Pentapetalae</taxon>
        <taxon>rosids</taxon>
        <taxon>malvids</taxon>
        <taxon>Brassicales</taxon>
        <taxon>Brassicaceae</taxon>
        <taxon>Camelineae</taxon>
        <taxon>Arabidopsis</taxon>
    </lineage>
</organism>
<name>A0A8S2B0C7_ARAAE</name>
<evidence type="ECO:0000256" key="2">
    <source>
        <dbReference type="ARBA" id="ARBA00010605"/>
    </source>
</evidence>
<dbReference type="InterPro" id="IPR009027">
    <property type="entry name" value="Ribosomal_bL9/RNase_H1_N"/>
</dbReference>
<reference evidence="8" key="1">
    <citation type="submission" date="2021-01" db="EMBL/GenBank/DDBJ databases">
        <authorList>
            <person name="Bezrukov I."/>
        </authorList>
    </citation>
    <scope>NUCLEOTIDE SEQUENCE</scope>
</reference>
<dbReference type="FunFam" id="3.40.5.10:FF:000007">
    <property type="entry name" value="50S ribosomal protein L9"/>
    <property type="match status" value="1"/>
</dbReference>
<evidence type="ECO:0000256" key="3">
    <source>
        <dbReference type="ARBA" id="ARBA00022980"/>
    </source>
</evidence>
<dbReference type="InterPro" id="IPR036791">
    <property type="entry name" value="Ribosomal_bL9_C_sf"/>
</dbReference>
<dbReference type="PRINTS" id="PR00080">
    <property type="entry name" value="SDRFAMILY"/>
</dbReference>
<evidence type="ECO:0000313" key="9">
    <source>
        <dbReference type="Proteomes" id="UP000682877"/>
    </source>
</evidence>
<dbReference type="FunFam" id="3.10.430.100:FF:000008">
    <property type="entry name" value="50S ribosomal protein L9"/>
    <property type="match status" value="1"/>
</dbReference>
<keyword evidence="5" id="KW-0687">Ribonucleoprotein</keyword>
<dbReference type="GO" id="GO:0016491">
    <property type="term" value="F:oxidoreductase activity"/>
    <property type="evidence" value="ECO:0007669"/>
    <property type="project" value="UniProtKB-KW"/>
</dbReference>
<dbReference type="PANTHER" id="PTHR24320">
    <property type="entry name" value="RETINOL DEHYDROGENASE"/>
    <property type="match status" value="1"/>
</dbReference>
<dbReference type="SMART" id="SM00028">
    <property type="entry name" value="TPR"/>
    <property type="match status" value="6"/>
</dbReference>
<dbReference type="Pfam" id="PF13424">
    <property type="entry name" value="TPR_12"/>
    <property type="match status" value="2"/>
</dbReference>
<dbReference type="Pfam" id="PF01281">
    <property type="entry name" value="Ribosomal_L9_N"/>
    <property type="match status" value="1"/>
</dbReference>
<dbReference type="Proteomes" id="UP000682877">
    <property type="component" value="Chromosome 8"/>
</dbReference>
<dbReference type="Gene3D" id="3.10.430.100">
    <property type="entry name" value="Ribosomal protein L9, C-terminal domain"/>
    <property type="match status" value="1"/>
</dbReference>
<dbReference type="SUPFAM" id="SSF55653">
    <property type="entry name" value="Ribosomal protein L9 C-domain"/>
    <property type="match status" value="1"/>
</dbReference>
<evidence type="ECO:0000256" key="4">
    <source>
        <dbReference type="ARBA" id="ARBA00023002"/>
    </source>
</evidence>
<evidence type="ECO:0000256" key="6">
    <source>
        <dbReference type="PROSITE-ProRule" id="PRU00339"/>
    </source>
</evidence>
<dbReference type="InterPro" id="IPR020070">
    <property type="entry name" value="Ribosomal_bL9_N"/>
</dbReference>